<gene>
    <name evidence="2" type="ORF">TCAL_15252</name>
</gene>
<comment type="caution">
    <text evidence="2">The sequence shown here is derived from an EMBL/GenBank/DDBJ whole genome shotgun (WGS) entry which is preliminary data.</text>
</comment>
<reference evidence="2 3" key="1">
    <citation type="journal article" date="2018" name="Nat. Ecol. Evol.">
        <title>Genomic signatures of mitonuclear coevolution across populations of Tigriopus californicus.</title>
        <authorList>
            <person name="Barreto F.S."/>
            <person name="Watson E.T."/>
            <person name="Lima T.G."/>
            <person name="Willett C.S."/>
            <person name="Edmands S."/>
            <person name="Li W."/>
            <person name="Burton R.S."/>
        </authorList>
    </citation>
    <scope>NUCLEOTIDE SEQUENCE [LARGE SCALE GENOMIC DNA]</scope>
    <source>
        <strain evidence="2 3">San Diego</strain>
    </source>
</reference>
<sequence length="171" mass="18769">MNFNGAPQREVCDHLGIRDEGVFFRGFVKIDPFHELIDYGFRISAAFVQFLLPAFLLLHGPKETGIRTSLTEDSTDRNGNCDDNHAQNVPFTSNANQSQKRISDEVSEVLDPHEVFAPTTSVPSGVSVSTGHIHSPWIRWVIPARTTDRGYSSAAGATLETGQIEPGEACL</sequence>
<feature type="region of interest" description="Disordered" evidence="1">
    <location>
        <begin position="70"/>
        <end position="98"/>
    </location>
</feature>
<feature type="compositionally biased region" description="Polar residues" evidence="1">
    <location>
        <begin position="86"/>
        <end position="98"/>
    </location>
</feature>
<protein>
    <submittedName>
        <fullName evidence="2">Uncharacterized protein</fullName>
    </submittedName>
</protein>
<name>A0A553NC29_TIGCA</name>
<dbReference type="EMBL" id="VCGU01000458">
    <property type="protein sequence ID" value="TRY63002.1"/>
    <property type="molecule type" value="Genomic_DNA"/>
</dbReference>
<feature type="compositionally biased region" description="Basic and acidic residues" evidence="1">
    <location>
        <begin position="74"/>
        <end position="85"/>
    </location>
</feature>
<proteinExistence type="predicted"/>
<dbReference type="AlphaFoldDB" id="A0A553NC29"/>
<evidence type="ECO:0000313" key="2">
    <source>
        <dbReference type="EMBL" id="TRY63002.1"/>
    </source>
</evidence>
<keyword evidence="3" id="KW-1185">Reference proteome</keyword>
<evidence type="ECO:0000313" key="3">
    <source>
        <dbReference type="Proteomes" id="UP000318571"/>
    </source>
</evidence>
<evidence type="ECO:0000256" key="1">
    <source>
        <dbReference type="SAM" id="MobiDB-lite"/>
    </source>
</evidence>
<dbReference type="Proteomes" id="UP000318571">
    <property type="component" value="Chromosome 10"/>
</dbReference>
<accession>A0A553NC29</accession>
<organism evidence="2 3">
    <name type="scientific">Tigriopus californicus</name>
    <name type="common">Marine copepod</name>
    <dbReference type="NCBI Taxonomy" id="6832"/>
    <lineage>
        <taxon>Eukaryota</taxon>
        <taxon>Metazoa</taxon>
        <taxon>Ecdysozoa</taxon>
        <taxon>Arthropoda</taxon>
        <taxon>Crustacea</taxon>
        <taxon>Multicrustacea</taxon>
        <taxon>Hexanauplia</taxon>
        <taxon>Copepoda</taxon>
        <taxon>Harpacticoida</taxon>
        <taxon>Harpacticidae</taxon>
        <taxon>Tigriopus</taxon>
    </lineage>
</organism>